<feature type="domain" description="4Fe-4S ferredoxin-type" evidence="4">
    <location>
        <begin position="334"/>
        <end position="364"/>
    </location>
</feature>
<dbReference type="InterPro" id="IPR017896">
    <property type="entry name" value="4Fe4S_Fe-S-bd"/>
</dbReference>
<dbReference type="EMBL" id="DSJL01000007">
    <property type="protein sequence ID" value="HEF64470.1"/>
    <property type="molecule type" value="Genomic_DNA"/>
</dbReference>
<comment type="caution">
    <text evidence="5">The sequence shown here is derived from an EMBL/GenBank/DDBJ whole genome shotgun (WGS) entry which is preliminary data.</text>
</comment>
<dbReference type="SUPFAM" id="SSF46548">
    <property type="entry name" value="alpha-helical ferredoxin"/>
    <property type="match status" value="1"/>
</dbReference>
<dbReference type="GO" id="GO:0051536">
    <property type="term" value="F:iron-sulfur cluster binding"/>
    <property type="evidence" value="ECO:0007669"/>
    <property type="project" value="UniProtKB-KW"/>
</dbReference>
<evidence type="ECO:0000259" key="4">
    <source>
        <dbReference type="PROSITE" id="PS51379"/>
    </source>
</evidence>
<name>A0A7C1XMF4_THERO</name>
<dbReference type="PROSITE" id="PS51379">
    <property type="entry name" value="4FE4S_FER_2"/>
    <property type="match status" value="2"/>
</dbReference>
<dbReference type="PROSITE" id="PS00198">
    <property type="entry name" value="4FE4S_FER_1"/>
    <property type="match status" value="2"/>
</dbReference>
<keyword evidence="3" id="KW-0411">Iron-sulfur</keyword>
<keyword evidence="1" id="KW-0479">Metal-binding</keyword>
<feature type="domain" description="4Fe-4S ferredoxin-type" evidence="4">
    <location>
        <begin position="253"/>
        <end position="285"/>
    </location>
</feature>
<dbReference type="AlphaFoldDB" id="A0A7C1XMF4"/>
<evidence type="ECO:0000313" key="5">
    <source>
        <dbReference type="EMBL" id="HEF64470.1"/>
    </source>
</evidence>
<accession>A0A7C1XMF4</accession>
<dbReference type="PANTHER" id="PTHR40447">
    <property type="entry name" value="ANAEROBIC SULFITE REDUCTASE SUBUNIT A"/>
    <property type="match status" value="1"/>
</dbReference>
<organism evidence="5">
    <name type="scientific">Thermomicrobium roseum</name>
    <dbReference type="NCBI Taxonomy" id="500"/>
    <lineage>
        <taxon>Bacteria</taxon>
        <taxon>Pseudomonadati</taxon>
        <taxon>Thermomicrobiota</taxon>
        <taxon>Thermomicrobia</taxon>
        <taxon>Thermomicrobiales</taxon>
        <taxon>Thermomicrobiaceae</taxon>
        <taxon>Thermomicrobium</taxon>
    </lineage>
</organism>
<keyword evidence="2" id="KW-0408">Iron</keyword>
<protein>
    <submittedName>
        <fullName evidence="5">Sulfite reductase subunit A</fullName>
    </submittedName>
</protein>
<dbReference type="Pfam" id="PF17179">
    <property type="entry name" value="Fer4_22"/>
    <property type="match status" value="1"/>
</dbReference>
<dbReference type="PANTHER" id="PTHR40447:SF1">
    <property type="entry name" value="ANAEROBIC SULFITE REDUCTASE SUBUNIT A"/>
    <property type="match status" value="1"/>
</dbReference>
<dbReference type="InterPro" id="IPR017900">
    <property type="entry name" value="4Fe4S_Fe_S_CS"/>
</dbReference>
<dbReference type="GO" id="GO:0046872">
    <property type="term" value="F:metal ion binding"/>
    <property type="evidence" value="ECO:0007669"/>
    <property type="project" value="UniProtKB-KW"/>
</dbReference>
<evidence type="ECO:0000256" key="2">
    <source>
        <dbReference type="ARBA" id="ARBA00023004"/>
    </source>
</evidence>
<evidence type="ECO:0000256" key="3">
    <source>
        <dbReference type="ARBA" id="ARBA00023014"/>
    </source>
</evidence>
<evidence type="ECO:0000256" key="1">
    <source>
        <dbReference type="ARBA" id="ARBA00022723"/>
    </source>
</evidence>
<reference evidence="5" key="1">
    <citation type="journal article" date="2020" name="mSystems">
        <title>Genome- and Community-Level Interaction Insights into Carbon Utilization and Element Cycling Functions of Hydrothermarchaeota in Hydrothermal Sediment.</title>
        <authorList>
            <person name="Zhou Z."/>
            <person name="Liu Y."/>
            <person name="Xu W."/>
            <person name="Pan J."/>
            <person name="Luo Z.H."/>
            <person name="Li M."/>
        </authorList>
    </citation>
    <scope>NUCLEOTIDE SEQUENCE [LARGE SCALE GENOMIC DNA]</scope>
    <source>
        <strain evidence="5">SpSt-222</strain>
    </source>
</reference>
<gene>
    <name evidence="5" type="ORF">ENP47_02525</name>
</gene>
<sequence length="377" mass="41775">MASPAVIDVNGLAALIAALQQEGYRVIGPIRRDGAIIYDEISQLNDLPFGWGDEQEAGMYRVRRREDNAVFGYAVGPHSWKRFLHPSPVVLWRARRRGNEWMIEEPVEDSPRLAFLGVRSCDLHAIGVLDRVLHHGSYIDPIYAERRESAFVIVVQCAHFTPRTCFCTSMGTGPKATQGFDLALTELVEPDAHRFVVEVGSARGAAILQQIPHRPAEPTDVTAAEHAIAQTAASMGRQLQTAGLPAALLANLEHPHWDKIAQRCLACGNCTMVCPTCFCFSVEDRHDLTGTVTERIRRLDVCFTTSFTYTAGKPLRQSIRSRYRQWLTHKLATWVEQFGTFGCVGCGRCITWCPVGIDLTIEAAAITGREQTTEGVV</sequence>
<proteinExistence type="predicted"/>